<reference evidence="3 4" key="1">
    <citation type="journal article" date="2019" name="Int. J. Syst. Evol. Microbiol.">
        <title>The Global Catalogue of Microorganisms (GCM) 10K type strain sequencing project: providing services to taxonomists for standard genome sequencing and annotation.</title>
        <authorList>
            <consortium name="The Broad Institute Genomics Platform"/>
            <consortium name="The Broad Institute Genome Sequencing Center for Infectious Disease"/>
            <person name="Wu L."/>
            <person name="Ma J."/>
        </authorList>
    </citation>
    <scope>NUCLEOTIDE SEQUENCE [LARGE SCALE GENOMIC DNA]</scope>
    <source>
        <strain evidence="3 4">JCM 14304</strain>
    </source>
</reference>
<sequence>MQCNRLHGELTTMTRIAIAGAAHPHVSYLTAELDHLPGAVLVAVADPSRETAERWAAPYGAKVFTDHREMLRETAPDVVMVAGIYGDRGRAVVDALDAGAHVLADKPLCTTLEDLAAIEEAARRTGRHVTVLFEKRYYPVTLAAREIVGQLGTIHGVTSSGPHKLNRPTRPDWFFEPERYGGVLNDLAVHDIDAALLFTGLTSGTVSGAVVGGSYGVATLSGAGAVVTAGVDWLNPAGSPVHGDYRMKLIGTQGTAELLWARNRLVLTTHDAAPHDVPLPAGYRPAELPLQALAAGNEPDIGTARGILATRIALLAQQSAEHGGVPIDWTVN</sequence>
<dbReference type="Pfam" id="PF22725">
    <property type="entry name" value="GFO_IDH_MocA_C3"/>
    <property type="match status" value="1"/>
</dbReference>
<comment type="caution">
    <text evidence="3">The sequence shown here is derived from an EMBL/GenBank/DDBJ whole genome shotgun (WGS) entry which is preliminary data.</text>
</comment>
<feature type="domain" description="Gfo/Idh/MocA-like oxidoreductase N-terminal" evidence="1">
    <location>
        <begin position="15"/>
        <end position="132"/>
    </location>
</feature>
<dbReference type="Proteomes" id="UP001500190">
    <property type="component" value="Unassembled WGS sequence"/>
</dbReference>
<dbReference type="PANTHER" id="PTHR43377:SF2">
    <property type="entry name" value="BINDING ROSSMANN FOLD OXIDOREDUCTASE, PUTATIVE (AFU_ORTHOLOGUE AFUA_4G00560)-RELATED"/>
    <property type="match status" value="1"/>
</dbReference>
<evidence type="ECO:0000259" key="2">
    <source>
        <dbReference type="Pfam" id="PF22725"/>
    </source>
</evidence>
<keyword evidence="4" id="KW-1185">Reference proteome</keyword>
<organism evidence="3 4">
    <name type="scientific">Kribbella karoonensis</name>
    <dbReference type="NCBI Taxonomy" id="324851"/>
    <lineage>
        <taxon>Bacteria</taxon>
        <taxon>Bacillati</taxon>
        <taxon>Actinomycetota</taxon>
        <taxon>Actinomycetes</taxon>
        <taxon>Propionibacteriales</taxon>
        <taxon>Kribbellaceae</taxon>
        <taxon>Kribbella</taxon>
    </lineage>
</organism>
<protein>
    <submittedName>
        <fullName evidence="3">Gfo/Idh/MocA family oxidoreductase</fullName>
    </submittedName>
</protein>
<evidence type="ECO:0000259" key="1">
    <source>
        <dbReference type="Pfam" id="PF01408"/>
    </source>
</evidence>
<dbReference type="InterPro" id="IPR000683">
    <property type="entry name" value="Gfo/Idh/MocA-like_OxRdtase_N"/>
</dbReference>
<dbReference type="InterPro" id="IPR036291">
    <property type="entry name" value="NAD(P)-bd_dom_sf"/>
</dbReference>
<feature type="domain" description="GFO/IDH/MocA-like oxidoreductase" evidence="2">
    <location>
        <begin position="149"/>
        <end position="257"/>
    </location>
</feature>
<proteinExistence type="predicted"/>
<gene>
    <name evidence="3" type="ORF">GCM10009742_28280</name>
</gene>
<evidence type="ECO:0000313" key="4">
    <source>
        <dbReference type="Proteomes" id="UP001500190"/>
    </source>
</evidence>
<name>A0ABN2DNU0_9ACTN</name>
<dbReference type="Gene3D" id="3.40.50.720">
    <property type="entry name" value="NAD(P)-binding Rossmann-like Domain"/>
    <property type="match status" value="1"/>
</dbReference>
<dbReference type="Pfam" id="PF01408">
    <property type="entry name" value="GFO_IDH_MocA"/>
    <property type="match status" value="1"/>
</dbReference>
<evidence type="ECO:0000313" key="3">
    <source>
        <dbReference type="EMBL" id="GAA1581832.1"/>
    </source>
</evidence>
<dbReference type="SUPFAM" id="SSF51735">
    <property type="entry name" value="NAD(P)-binding Rossmann-fold domains"/>
    <property type="match status" value="1"/>
</dbReference>
<dbReference type="InterPro" id="IPR051450">
    <property type="entry name" value="Gfo/Idh/MocA_Oxidoreductases"/>
</dbReference>
<dbReference type="InterPro" id="IPR055170">
    <property type="entry name" value="GFO_IDH_MocA-like_dom"/>
</dbReference>
<dbReference type="SUPFAM" id="SSF55347">
    <property type="entry name" value="Glyceraldehyde-3-phosphate dehydrogenase-like, C-terminal domain"/>
    <property type="match status" value="1"/>
</dbReference>
<dbReference type="EMBL" id="BAAAND010000004">
    <property type="protein sequence ID" value="GAA1581832.1"/>
    <property type="molecule type" value="Genomic_DNA"/>
</dbReference>
<accession>A0ABN2DNU0</accession>
<dbReference type="PANTHER" id="PTHR43377">
    <property type="entry name" value="BILIVERDIN REDUCTASE A"/>
    <property type="match status" value="1"/>
</dbReference>
<dbReference type="Gene3D" id="3.30.360.10">
    <property type="entry name" value="Dihydrodipicolinate Reductase, domain 2"/>
    <property type="match status" value="1"/>
</dbReference>